<organism evidence="16 17">
    <name type="scientific">Nitzschia inconspicua</name>
    <dbReference type="NCBI Taxonomy" id="303405"/>
    <lineage>
        <taxon>Eukaryota</taxon>
        <taxon>Sar</taxon>
        <taxon>Stramenopiles</taxon>
        <taxon>Ochrophyta</taxon>
        <taxon>Bacillariophyta</taxon>
        <taxon>Bacillariophyceae</taxon>
        <taxon>Bacillariophycidae</taxon>
        <taxon>Bacillariales</taxon>
        <taxon>Bacillariaceae</taxon>
        <taxon>Nitzschia</taxon>
    </lineage>
</organism>
<keyword evidence="5" id="KW-0479">Metal-binding</keyword>
<dbReference type="PANTHER" id="PTHR23076:SF97">
    <property type="entry name" value="ATP-DEPENDENT ZINC METALLOPROTEASE YME1L1"/>
    <property type="match status" value="1"/>
</dbReference>
<dbReference type="AlphaFoldDB" id="A0A9K3KDG4"/>
<evidence type="ECO:0000256" key="9">
    <source>
        <dbReference type="ARBA" id="ARBA00022840"/>
    </source>
</evidence>
<evidence type="ECO:0000256" key="1">
    <source>
        <dbReference type="ARBA" id="ARBA00001947"/>
    </source>
</evidence>
<reference evidence="16" key="1">
    <citation type="journal article" date="2021" name="Sci. Rep.">
        <title>Diploid genomic architecture of Nitzschia inconspicua, an elite biomass production diatom.</title>
        <authorList>
            <person name="Oliver A."/>
            <person name="Podell S."/>
            <person name="Pinowska A."/>
            <person name="Traller J.C."/>
            <person name="Smith S.R."/>
            <person name="McClure R."/>
            <person name="Beliaev A."/>
            <person name="Bohutskyi P."/>
            <person name="Hill E.A."/>
            <person name="Rabines A."/>
            <person name="Zheng H."/>
            <person name="Allen L.Z."/>
            <person name="Kuo A."/>
            <person name="Grigoriev I.V."/>
            <person name="Allen A.E."/>
            <person name="Hazlebeck D."/>
            <person name="Allen E.E."/>
        </authorList>
    </citation>
    <scope>NUCLEOTIDE SEQUENCE</scope>
    <source>
        <strain evidence="16">Hildebrandi</strain>
    </source>
</reference>
<dbReference type="InterPro" id="IPR003960">
    <property type="entry name" value="ATPase_AAA_CS"/>
</dbReference>
<dbReference type="Pfam" id="PF01625">
    <property type="entry name" value="PMSR"/>
    <property type="match status" value="1"/>
</dbReference>
<keyword evidence="14" id="KW-0732">Signal</keyword>
<feature type="chain" id="PRO_5039921263" evidence="14">
    <location>
        <begin position="29"/>
        <end position="886"/>
    </location>
</feature>
<accession>A0A9K3KDG4</accession>
<evidence type="ECO:0000256" key="10">
    <source>
        <dbReference type="ARBA" id="ARBA00022946"/>
    </source>
</evidence>
<keyword evidence="11 13" id="KW-1133">Transmembrane helix</keyword>
<evidence type="ECO:0000256" key="2">
    <source>
        <dbReference type="ARBA" id="ARBA00004141"/>
    </source>
</evidence>
<dbReference type="NCBIfam" id="TIGR00401">
    <property type="entry name" value="msrA"/>
    <property type="match status" value="1"/>
</dbReference>
<keyword evidence="6" id="KW-0547">Nucleotide-binding</keyword>
<keyword evidence="4 13" id="KW-0812">Transmembrane</keyword>
<dbReference type="CDD" id="cd19501">
    <property type="entry name" value="RecA-like_FtsH"/>
    <property type="match status" value="1"/>
</dbReference>
<keyword evidence="7" id="KW-0378">Hydrolase</keyword>
<feature type="signal peptide" evidence="14">
    <location>
        <begin position="1"/>
        <end position="28"/>
    </location>
</feature>
<evidence type="ECO:0000313" key="17">
    <source>
        <dbReference type="Proteomes" id="UP000693970"/>
    </source>
</evidence>
<keyword evidence="17" id="KW-1185">Reference proteome</keyword>
<evidence type="ECO:0000313" key="16">
    <source>
        <dbReference type="EMBL" id="KAG7341618.1"/>
    </source>
</evidence>
<dbReference type="GO" id="GO:0008113">
    <property type="term" value="F:peptide-methionine (S)-S-oxide reductase activity"/>
    <property type="evidence" value="ECO:0007669"/>
    <property type="project" value="InterPro"/>
</dbReference>
<keyword evidence="8" id="KW-0862">Zinc</keyword>
<dbReference type="GO" id="GO:0004176">
    <property type="term" value="F:ATP-dependent peptidase activity"/>
    <property type="evidence" value="ECO:0007669"/>
    <property type="project" value="TreeGrafter"/>
</dbReference>
<dbReference type="GO" id="GO:0006508">
    <property type="term" value="P:proteolysis"/>
    <property type="evidence" value="ECO:0007669"/>
    <property type="project" value="UniProtKB-KW"/>
</dbReference>
<dbReference type="HAMAP" id="MF_01401">
    <property type="entry name" value="MsrA"/>
    <property type="match status" value="1"/>
</dbReference>
<dbReference type="EMBL" id="JAGRRH010000026">
    <property type="protein sequence ID" value="KAG7341618.1"/>
    <property type="molecule type" value="Genomic_DNA"/>
</dbReference>
<feature type="transmembrane region" description="Helical" evidence="13">
    <location>
        <begin position="326"/>
        <end position="344"/>
    </location>
</feature>
<dbReference type="Proteomes" id="UP000693970">
    <property type="component" value="Unassembled WGS sequence"/>
</dbReference>
<evidence type="ECO:0000256" key="3">
    <source>
        <dbReference type="ARBA" id="ARBA00022670"/>
    </source>
</evidence>
<keyword evidence="3 16" id="KW-0645">Protease</keyword>
<keyword evidence="9" id="KW-0067">ATP-binding</keyword>
<dbReference type="GO" id="GO:0005524">
    <property type="term" value="F:ATP binding"/>
    <property type="evidence" value="ECO:0007669"/>
    <property type="project" value="UniProtKB-KW"/>
</dbReference>
<dbReference type="Pfam" id="PF17862">
    <property type="entry name" value="AAA_lid_3"/>
    <property type="match status" value="1"/>
</dbReference>
<protein>
    <submittedName>
        <fullName evidence="16">Membrane protease subunit</fullName>
    </submittedName>
</protein>
<dbReference type="InterPro" id="IPR003959">
    <property type="entry name" value="ATPase_AAA_core"/>
</dbReference>
<reference evidence="16" key="2">
    <citation type="submission" date="2021-04" db="EMBL/GenBank/DDBJ databases">
        <authorList>
            <person name="Podell S."/>
        </authorList>
    </citation>
    <scope>NUCLEOTIDE SEQUENCE</scope>
    <source>
        <strain evidence="16">Hildebrandi</strain>
    </source>
</reference>
<dbReference type="InterPro" id="IPR002569">
    <property type="entry name" value="Met_Sox_Rdtase_MsrA_dom"/>
</dbReference>
<evidence type="ECO:0000256" key="4">
    <source>
        <dbReference type="ARBA" id="ARBA00022692"/>
    </source>
</evidence>
<evidence type="ECO:0000256" key="13">
    <source>
        <dbReference type="SAM" id="Phobius"/>
    </source>
</evidence>
<dbReference type="OrthoDB" id="1413014at2759"/>
<evidence type="ECO:0000259" key="15">
    <source>
        <dbReference type="SMART" id="SM00382"/>
    </source>
</evidence>
<comment type="caution">
    <text evidence="16">The sequence shown here is derived from an EMBL/GenBank/DDBJ whole genome shotgun (WGS) entry which is preliminary data.</text>
</comment>
<keyword evidence="12 13" id="KW-0472">Membrane</keyword>
<dbReference type="PROSITE" id="PS00674">
    <property type="entry name" value="AAA"/>
    <property type="match status" value="1"/>
</dbReference>
<evidence type="ECO:0000256" key="11">
    <source>
        <dbReference type="ARBA" id="ARBA00022989"/>
    </source>
</evidence>
<dbReference type="InterPro" id="IPR041569">
    <property type="entry name" value="AAA_lid_3"/>
</dbReference>
<evidence type="ECO:0000256" key="8">
    <source>
        <dbReference type="ARBA" id="ARBA00022833"/>
    </source>
</evidence>
<proteinExistence type="inferred from homology"/>
<dbReference type="InterPro" id="IPR003593">
    <property type="entry name" value="AAA+_ATPase"/>
</dbReference>
<name>A0A9K3KDG4_9STRA</name>
<dbReference type="SMART" id="SM00382">
    <property type="entry name" value="AAA"/>
    <property type="match status" value="1"/>
</dbReference>
<evidence type="ECO:0000256" key="7">
    <source>
        <dbReference type="ARBA" id="ARBA00022801"/>
    </source>
</evidence>
<keyword evidence="10" id="KW-0809">Transit peptide</keyword>
<dbReference type="FunFam" id="3.40.50.300:FF:000277">
    <property type="entry name" value="ATP-dependent zinc metalloprotease FtsH"/>
    <property type="match status" value="1"/>
</dbReference>
<evidence type="ECO:0000256" key="12">
    <source>
        <dbReference type="ARBA" id="ARBA00023136"/>
    </source>
</evidence>
<comment type="subcellular location">
    <subcellularLocation>
        <location evidence="2">Membrane</location>
        <topology evidence="2">Multi-pass membrane protein</topology>
    </subcellularLocation>
</comment>
<dbReference type="GO" id="GO:0046872">
    <property type="term" value="F:metal ion binding"/>
    <property type="evidence" value="ECO:0007669"/>
    <property type="project" value="UniProtKB-KW"/>
</dbReference>
<dbReference type="GO" id="GO:0016020">
    <property type="term" value="C:membrane"/>
    <property type="evidence" value="ECO:0007669"/>
    <property type="project" value="UniProtKB-SubCell"/>
</dbReference>
<comment type="cofactor">
    <cofactor evidence="1">
        <name>Zn(2+)</name>
        <dbReference type="ChEBI" id="CHEBI:29105"/>
    </cofactor>
</comment>
<gene>
    <name evidence="16" type="ORF">IV203_023571</name>
</gene>
<feature type="domain" description="AAA+ ATPase" evidence="15">
    <location>
        <begin position="404"/>
        <end position="547"/>
    </location>
</feature>
<dbReference type="GO" id="GO:0016887">
    <property type="term" value="F:ATP hydrolysis activity"/>
    <property type="evidence" value="ECO:0007669"/>
    <property type="project" value="InterPro"/>
</dbReference>
<evidence type="ECO:0000256" key="14">
    <source>
        <dbReference type="SAM" id="SignalP"/>
    </source>
</evidence>
<evidence type="ECO:0000256" key="5">
    <source>
        <dbReference type="ARBA" id="ARBA00022723"/>
    </source>
</evidence>
<evidence type="ECO:0000256" key="6">
    <source>
        <dbReference type="ARBA" id="ARBA00022741"/>
    </source>
</evidence>
<dbReference type="PANTHER" id="PTHR23076">
    <property type="entry name" value="METALLOPROTEASE M41 FTSH"/>
    <property type="match status" value="1"/>
</dbReference>
<dbReference type="Pfam" id="PF00004">
    <property type="entry name" value="AAA"/>
    <property type="match status" value="1"/>
</dbReference>
<sequence length="886" mass="97495">MVAIASSSILFLFMFSILAANSVKTCRAFVPTTVAHKSVNNNNYLTKRNMIANILDLLGGPDKSQLVSPEKALPGRSQKMPNIEGLRHYVLGNKLEEVPEGHEVAAPLLSSGLHIPSTQTVMPHLQHTSVRASSPWLVHQQDRSFPRQNQQFPLFSTVNDDGDPKIPRRQKLLLAVRRLFFQCLAAPQRYLARFRSLSQRGKAVVAMQGLAIALVFGGMAKSVYTKHYQPAATGGAPIELPYSSFLDLVEQSSSSRGSAVLVDNVRIGPEKLVYRLTQQTSDDEEAKSMVCYTHKVAASPDLIDALHKNGIPFAAAPRQRANTAGMALRTVIIGFYMLILWRMYQSFNRNSGPGDVPGKLASQSSLPLASFSEIQGIDGAKTEVMELVDTLRNPDKYSILGARAPTGLLLEGPPGTGKTMLARATAATAGVPLLYASGSDFVEMFVGRGAARVRKLFERATKLAPCIIFIDELDALGKARDSGNSFMNSRGNDEAEQTLNQLLAAMDGLDSSRRICVLAATNRKEVLDPALIRPGRFDRIVTLTLPDAKGRENILRVHAKKLPGFQEGSGVDEKRLNSLGVGEKVDLSAIAAITQGFSGAELEFLVNEAAIRAVRRVSAAIQRGNTNVTPHVTAEDFEASLENFFATRKPKGKIDDIWKNVWRMFANGCFWGSEKGIWRLPKGIYSTAVGYCAGFTPNPTYEEACSGMTGHTEGVRVVYNPKEVSFVDIMRWFWEAHDPTSGMGQGNDRGTQYRSGFYYFNDEQKALIEASKTAYEKKLEQVTGLKREITTEIAAASDYDKYGGLWYFAEPYHQQYLAKPGARPYCSAQPQGVSLPDYDEWCPFEDEALKEKHRPTLPASFWSKHAPKRGCSVVSEPNEPISESSY</sequence>